<dbReference type="Proteomes" id="UP001419268">
    <property type="component" value="Unassembled WGS sequence"/>
</dbReference>
<organism evidence="1 2">
    <name type="scientific">Stephania cephalantha</name>
    <dbReference type="NCBI Taxonomy" id="152367"/>
    <lineage>
        <taxon>Eukaryota</taxon>
        <taxon>Viridiplantae</taxon>
        <taxon>Streptophyta</taxon>
        <taxon>Embryophyta</taxon>
        <taxon>Tracheophyta</taxon>
        <taxon>Spermatophyta</taxon>
        <taxon>Magnoliopsida</taxon>
        <taxon>Ranunculales</taxon>
        <taxon>Menispermaceae</taxon>
        <taxon>Menispermoideae</taxon>
        <taxon>Cissampelideae</taxon>
        <taxon>Stephania</taxon>
    </lineage>
</organism>
<gene>
    <name evidence="1" type="ORF">Scep_024481</name>
</gene>
<dbReference type="AlphaFoldDB" id="A0AAP0EXV1"/>
<evidence type="ECO:0000313" key="2">
    <source>
        <dbReference type="Proteomes" id="UP001419268"/>
    </source>
</evidence>
<keyword evidence="2" id="KW-1185">Reference proteome</keyword>
<proteinExistence type="predicted"/>
<reference evidence="1 2" key="1">
    <citation type="submission" date="2024-01" db="EMBL/GenBank/DDBJ databases">
        <title>Genome assemblies of Stephania.</title>
        <authorList>
            <person name="Yang L."/>
        </authorList>
    </citation>
    <scope>NUCLEOTIDE SEQUENCE [LARGE SCALE GENOMIC DNA]</scope>
    <source>
        <strain evidence="1">JXDWG</strain>
        <tissue evidence="1">Leaf</tissue>
    </source>
</reference>
<evidence type="ECO:0000313" key="1">
    <source>
        <dbReference type="EMBL" id="KAK9101051.1"/>
    </source>
</evidence>
<accession>A0AAP0EXV1</accession>
<name>A0AAP0EXV1_9MAGN</name>
<sequence length="132" mass="15071">MCYVNLMLVFSQSSLYFQSLKVSHGLASLSRSSKLLSSCRRIEGDCMWEDKGRRTRWELLIQFKGGKIEFFSNQAPQKHVELESFSFLISLVLESFLSSVITSIVSNITIEINEVQGQVILYTLTKCIHLRG</sequence>
<dbReference type="EMBL" id="JBBNAG010000010">
    <property type="protein sequence ID" value="KAK9101051.1"/>
    <property type="molecule type" value="Genomic_DNA"/>
</dbReference>
<protein>
    <submittedName>
        <fullName evidence="1">Uncharacterized protein</fullName>
    </submittedName>
</protein>
<comment type="caution">
    <text evidence="1">The sequence shown here is derived from an EMBL/GenBank/DDBJ whole genome shotgun (WGS) entry which is preliminary data.</text>
</comment>